<feature type="transmembrane region" description="Helical" evidence="8">
    <location>
        <begin position="416"/>
        <end position="435"/>
    </location>
</feature>
<comment type="similarity">
    <text evidence="2">Belongs to the polysaccharide synthase family.</text>
</comment>
<keyword evidence="6 8" id="KW-0472">Membrane</keyword>
<dbReference type="GO" id="GO:0005886">
    <property type="term" value="C:plasma membrane"/>
    <property type="evidence" value="ECO:0007669"/>
    <property type="project" value="UniProtKB-SubCell"/>
</dbReference>
<dbReference type="Pfam" id="PF13440">
    <property type="entry name" value="Polysacc_synt_3"/>
    <property type="match status" value="1"/>
</dbReference>
<feature type="transmembrane region" description="Helical" evidence="8">
    <location>
        <begin position="361"/>
        <end position="379"/>
    </location>
</feature>
<feature type="compositionally biased region" description="Basic and acidic residues" evidence="7">
    <location>
        <begin position="1"/>
        <end position="15"/>
    </location>
</feature>
<protein>
    <submittedName>
        <fullName evidence="9">Membrane protein involved in the export of O-antigen and teichoic acid</fullName>
    </submittedName>
</protein>
<evidence type="ECO:0000313" key="9">
    <source>
        <dbReference type="EMBL" id="SOE52707.1"/>
    </source>
</evidence>
<dbReference type="OrthoDB" id="9770347at2"/>
<feature type="transmembrane region" description="Helical" evidence="8">
    <location>
        <begin position="178"/>
        <end position="200"/>
    </location>
</feature>
<evidence type="ECO:0000256" key="2">
    <source>
        <dbReference type="ARBA" id="ARBA00007430"/>
    </source>
</evidence>
<evidence type="ECO:0000256" key="8">
    <source>
        <dbReference type="SAM" id="Phobius"/>
    </source>
</evidence>
<feature type="region of interest" description="Disordered" evidence="7">
    <location>
        <begin position="1"/>
        <end position="31"/>
    </location>
</feature>
<feature type="transmembrane region" description="Helical" evidence="8">
    <location>
        <begin position="80"/>
        <end position="104"/>
    </location>
</feature>
<sequence>MNGRRGDADLERSAENEWAPPSAIPSATPGSTDAVEEAAVGRQAASGVLWLTAQKWTIRLLGFVTIAVLTRLLSPEDFGTVAAASTILPFFYLLADLGFAAYIVQAAKVNQRMLSTAFWFSVSAGAVLCAVLFVIAPLMGALFGDPGVVPVLQALSFWVILTAFGSVPMAMLRRSMRFAVLAGQGAIAAVIAQVVAMVMAFSGMGVWALVGQSLVAPTITTILAWISTRWHPNLMFSRREFATLTRFGGQVLGVEFVAMVRASGEAAVISSTLGLAALGYMNIAQRLVQVVQDLTGGAIVPVTTVAFARIRENQDRLLSAYLRALRMSYAALSLPLTIVAVAAPMIVPILFGAAWETSYPVAQILAMAGALTVGAWLDHGLFYGVGKPGKWFVYALVIDGITFGMTAILVHSGLIAVAWGFLGVCVVATISRWFLVARILSAPVRRIVGPFLFMITAVVTSGAAGWGVMLITTSLPDVVSIVLVGAAVTLVHVTVTRMLAPQVISEGLIFIARSRWGRRIPILRNRRVTSDATS</sequence>
<evidence type="ECO:0000313" key="10">
    <source>
        <dbReference type="Proteomes" id="UP000219440"/>
    </source>
</evidence>
<dbReference type="RefSeq" id="WP_097059583.1">
    <property type="nucleotide sequence ID" value="NZ_BMLC01000002.1"/>
</dbReference>
<dbReference type="PANTHER" id="PTHR30250:SF10">
    <property type="entry name" value="LIPOPOLYSACCHARIDE BIOSYNTHESIS PROTEIN WZXC"/>
    <property type="match status" value="1"/>
</dbReference>
<accession>A0A2C8YQC9</accession>
<dbReference type="PANTHER" id="PTHR30250">
    <property type="entry name" value="PST FAMILY PREDICTED COLANIC ACID TRANSPORTER"/>
    <property type="match status" value="1"/>
</dbReference>
<evidence type="ECO:0000256" key="6">
    <source>
        <dbReference type="ARBA" id="ARBA00023136"/>
    </source>
</evidence>
<name>A0A2C8YQC9_9MICO</name>
<keyword evidence="10" id="KW-1185">Reference proteome</keyword>
<feature type="transmembrane region" description="Helical" evidence="8">
    <location>
        <begin position="478"/>
        <end position="500"/>
    </location>
</feature>
<feature type="transmembrane region" description="Helical" evidence="8">
    <location>
        <begin position="206"/>
        <end position="226"/>
    </location>
</feature>
<feature type="transmembrane region" description="Helical" evidence="8">
    <location>
        <begin position="447"/>
        <end position="472"/>
    </location>
</feature>
<evidence type="ECO:0000256" key="1">
    <source>
        <dbReference type="ARBA" id="ARBA00004651"/>
    </source>
</evidence>
<evidence type="ECO:0000256" key="7">
    <source>
        <dbReference type="SAM" id="MobiDB-lite"/>
    </source>
</evidence>
<reference evidence="9 10" key="1">
    <citation type="submission" date="2017-09" db="EMBL/GenBank/DDBJ databases">
        <authorList>
            <person name="Ehlers B."/>
            <person name="Leendertz F.H."/>
        </authorList>
    </citation>
    <scope>NUCLEOTIDE SEQUENCE [LARGE SCALE GENOMIC DNA]</scope>
    <source>
        <strain evidence="9 10">CGMCC 1.05381</strain>
    </source>
</reference>
<comment type="subcellular location">
    <subcellularLocation>
        <location evidence="1">Cell membrane</location>
        <topology evidence="1">Multi-pass membrane protein</topology>
    </subcellularLocation>
</comment>
<dbReference type="Proteomes" id="UP000219440">
    <property type="component" value="Unassembled WGS sequence"/>
</dbReference>
<feature type="transmembrane region" description="Helical" evidence="8">
    <location>
        <begin position="329"/>
        <end position="355"/>
    </location>
</feature>
<gene>
    <name evidence="9" type="ORF">SAMN06296378_0447</name>
</gene>
<dbReference type="AlphaFoldDB" id="A0A2C8YQC9"/>
<evidence type="ECO:0000256" key="3">
    <source>
        <dbReference type="ARBA" id="ARBA00022475"/>
    </source>
</evidence>
<feature type="transmembrane region" description="Helical" evidence="8">
    <location>
        <begin position="116"/>
        <end position="139"/>
    </location>
</feature>
<feature type="transmembrane region" description="Helical" evidence="8">
    <location>
        <begin position="391"/>
        <end position="410"/>
    </location>
</feature>
<keyword evidence="5 8" id="KW-1133">Transmembrane helix</keyword>
<organism evidence="9 10">
    <name type="scientific">Salinibacterium xinjiangense</name>
    <dbReference type="NCBI Taxonomy" id="386302"/>
    <lineage>
        <taxon>Bacteria</taxon>
        <taxon>Bacillati</taxon>
        <taxon>Actinomycetota</taxon>
        <taxon>Actinomycetes</taxon>
        <taxon>Micrococcales</taxon>
        <taxon>Microbacteriaceae</taxon>
        <taxon>Salinibacterium</taxon>
    </lineage>
</organism>
<keyword evidence="3" id="KW-1003">Cell membrane</keyword>
<evidence type="ECO:0000256" key="4">
    <source>
        <dbReference type="ARBA" id="ARBA00022692"/>
    </source>
</evidence>
<keyword evidence="4 8" id="KW-0812">Transmembrane</keyword>
<feature type="transmembrane region" description="Helical" evidence="8">
    <location>
        <begin position="56"/>
        <end position="74"/>
    </location>
</feature>
<proteinExistence type="inferred from homology"/>
<evidence type="ECO:0000256" key="5">
    <source>
        <dbReference type="ARBA" id="ARBA00022989"/>
    </source>
</evidence>
<dbReference type="CDD" id="cd13127">
    <property type="entry name" value="MATE_tuaB_like"/>
    <property type="match status" value="1"/>
</dbReference>
<feature type="transmembrane region" description="Helical" evidence="8">
    <location>
        <begin position="151"/>
        <end position="171"/>
    </location>
</feature>
<dbReference type="EMBL" id="OCST01000001">
    <property type="protein sequence ID" value="SOE52707.1"/>
    <property type="molecule type" value="Genomic_DNA"/>
</dbReference>
<dbReference type="InterPro" id="IPR050833">
    <property type="entry name" value="Poly_Biosynth_Transport"/>
</dbReference>